<dbReference type="PANTHER" id="PTHR33336:SF3">
    <property type="entry name" value="ABM DOMAIN-CONTAINING PROTEIN"/>
    <property type="match status" value="1"/>
</dbReference>
<gene>
    <name evidence="2" type="ORF">CNE99_09195</name>
</gene>
<dbReference type="EMBL" id="NTKD01000061">
    <property type="protein sequence ID" value="PDH36769.1"/>
    <property type="molecule type" value="Genomic_DNA"/>
</dbReference>
<organism evidence="2 3">
    <name type="scientific">OM182 bacterium MED-G24</name>
    <dbReference type="NCBI Taxonomy" id="1986255"/>
    <lineage>
        <taxon>Bacteria</taxon>
        <taxon>Pseudomonadati</taxon>
        <taxon>Pseudomonadota</taxon>
        <taxon>Gammaproteobacteria</taxon>
        <taxon>OMG group</taxon>
        <taxon>OM182 clade</taxon>
    </lineage>
</organism>
<comment type="caution">
    <text evidence="2">The sequence shown here is derived from an EMBL/GenBank/DDBJ whole genome shotgun (WGS) entry which is preliminary data.</text>
</comment>
<dbReference type="Gene3D" id="3.30.70.100">
    <property type="match status" value="1"/>
</dbReference>
<dbReference type="AlphaFoldDB" id="A0A2A5WJV5"/>
<keyword evidence="2" id="KW-0560">Oxidoreductase</keyword>
<dbReference type="Pfam" id="PF03992">
    <property type="entry name" value="ABM"/>
    <property type="match status" value="1"/>
</dbReference>
<proteinExistence type="predicted"/>
<accession>A0A2A5WJV5</accession>
<dbReference type="PANTHER" id="PTHR33336">
    <property type="entry name" value="QUINOL MONOOXYGENASE YGIN-RELATED"/>
    <property type="match status" value="1"/>
</dbReference>
<evidence type="ECO:0000313" key="2">
    <source>
        <dbReference type="EMBL" id="PDH36769.1"/>
    </source>
</evidence>
<keyword evidence="2" id="KW-0503">Monooxygenase</keyword>
<reference evidence="2 3" key="1">
    <citation type="submission" date="2017-08" db="EMBL/GenBank/DDBJ databases">
        <title>Fine stratification of microbial communities through a metagenomic profile of the photic zone.</title>
        <authorList>
            <person name="Haro-Moreno J.M."/>
            <person name="Lopez-Perez M."/>
            <person name="De La Torre J."/>
            <person name="Picazo A."/>
            <person name="Camacho A."/>
            <person name="Rodriguez-Valera F."/>
        </authorList>
    </citation>
    <scope>NUCLEOTIDE SEQUENCE [LARGE SCALE GENOMIC DNA]</scope>
    <source>
        <strain evidence="2">MED-G24</strain>
    </source>
</reference>
<protein>
    <submittedName>
        <fullName evidence="2">Antibiotic biosynthesis monooxygenase</fullName>
    </submittedName>
</protein>
<dbReference type="InterPro" id="IPR050744">
    <property type="entry name" value="AI-2_Isomerase_LsrG"/>
</dbReference>
<name>A0A2A5WJV5_9GAMM</name>
<dbReference type="Proteomes" id="UP000219327">
    <property type="component" value="Unassembled WGS sequence"/>
</dbReference>
<feature type="domain" description="ABM" evidence="1">
    <location>
        <begin position="3"/>
        <end position="91"/>
    </location>
</feature>
<evidence type="ECO:0000259" key="1">
    <source>
        <dbReference type="PROSITE" id="PS51725"/>
    </source>
</evidence>
<dbReference type="PROSITE" id="PS51725">
    <property type="entry name" value="ABM"/>
    <property type="match status" value="1"/>
</dbReference>
<dbReference type="InterPro" id="IPR011008">
    <property type="entry name" value="Dimeric_a/b-barrel"/>
</dbReference>
<evidence type="ECO:0000313" key="3">
    <source>
        <dbReference type="Proteomes" id="UP000219327"/>
    </source>
</evidence>
<sequence length="96" mass="10789">MAIGMIARIKIQEGKNEEFEAVFKKLEAAVAENEVGNNFYSCHRSEDPNVYVVLEQYKDGDAMAAHGKSDHFRSFGREMGAFMDGRPELEQLTSIS</sequence>
<dbReference type="InterPro" id="IPR007138">
    <property type="entry name" value="ABM_dom"/>
</dbReference>
<dbReference type="SUPFAM" id="SSF54909">
    <property type="entry name" value="Dimeric alpha+beta barrel"/>
    <property type="match status" value="1"/>
</dbReference>
<dbReference type="GO" id="GO:0004497">
    <property type="term" value="F:monooxygenase activity"/>
    <property type="evidence" value="ECO:0007669"/>
    <property type="project" value="UniProtKB-KW"/>
</dbReference>